<dbReference type="EMBL" id="JBHUFC010000023">
    <property type="protein sequence ID" value="MFD1789577.1"/>
    <property type="molecule type" value="Genomic_DNA"/>
</dbReference>
<feature type="domain" description="Peroxisomal multifunctional enzyme type 2-like N-terminal" evidence="2">
    <location>
        <begin position="19"/>
        <end position="143"/>
    </location>
</feature>
<organism evidence="3 4">
    <name type="scientific">Sphingomonas floccifaciens</name>
    <dbReference type="NCBI Taxonomy" id="1844115"/>
    <lineage>
        <taxon>Bacteria</taxon>
        <taxon>Pseudomonadati</taxon>
        <taxon>Pseudomonadota</taxon>
        <taxon>Alphaproteobacteria</taxon>
        <taxon>Sphingomonadales</taxon>
        <taxon>Sphingomonadaceae</taxon>
        <taxon>Sphingomonas</taxon>
    </lineage>
</organism>
<evidence type="ECO:0000313" key="4">
    <source>
        <dbReference type="Proteomes" id="UP001597283"/>
    </source>
</evidence>
<dbReference type="Pfam" id="PF22622">
    <property type="entry name" value="MFE-2_hydrat-2_N"/>
    <property type="match status" value="1"/>
</dbReference>
<dbReference type="InterPro" id="IPR054357">
    <property type="entry name" value="MFE-2_N"/>
</dbReference>
<accession>A0ABW4NHV7</accession>
<proteinExistence type="predicted"/>
<evidence type="ECO:0000259" key="2">
    <source>
        <dbReference type="Pfam" id="PF22622"/>
    </source>
</evidence>
<keyword evidence="4" id="KW-1185">Reference proteome</keyword>
<dbReference type="RefSeq" id="WP_380941615.1">
    <property type="nucleotide sequence ID" value="NZ_JBHUFC010000023.1"/>
</dbReference>
<dbReference type="PANTHER" id="PTHR13078:SF56">
    <property type="entry name" value="PEROXISOMAL MULTIFUNCTIONAL ENZYME TYPE 2"/>
    <property type="match status" value="1"/>
</dbReference>
<gene>
    <name evidence="3" type="ORF">ACFSC3_18645</name>
</gene>
<reference evidence="4" key="1">
    <citation type="journal article" date="2019" name="Int. J. Syst. Evol. Microbiol.">
        <title>The Global Catalogue of Microorganisms (GCM) 10K type strain sequencing project: providing services to taxonomists for standard genome sequencing and annotation.</title>
        <authorList>
            <consortium name="The Broad Institute Genomics Platform"/>
            <consortium name="The Broad Institute Genome Sequencing Center for Infectious Disease"/>
            <person name="Wu L."/>
            <person name="Ma J."/>
        </authorList>
    </citation>
    <scope>NUCLEOTIDE SEQUENCE [LARGE SCALE GENOMIC DNA]</scope>
    <source>
        <strain evidence="4">Q85</strain>
    </source>
</reference>
<comment type="caution">
    <text evidence="3">The sequence shown here is derived from an EMBL/GenBank/DDBJ whole genome shotgun (WGS) entry which is preliminary data.</text>
</comment>
<feature type="domain" description="MaoC-like" evidence="1">
    <location>
        <begin position="160"/>
        <end position="268"/>
    </location>
</feature>
<name>A0ABW4NHV7_9SPHN</name>
<sequence length="277" mass="29813">MTFRPERILAHDFGELRQTYDARDAILYALGVGLGPGEEDLAYLDETRLQVLPPFAPTLASPGMWIRDPAFGVSFDKLVHLAQDATFLSPLPSSGTVIGTAAVASLSDRGEGRGAVLVLERAIRDAERGTLYATVRQTLLLRGDGGFGGVPAERTRRRVPERAPDLVASTPLSRRAALIYRLSGDRNPLHLDPQFARRAGFPAPILHGLCTYATIGIAVARACGADPSAIRRLAARFAGVVFPGDVVTVKIWREDASTIFTADVGDRTVLDDGLIEL</sequence>
<dbReference type="Pfam" id="PF01575">
    <property type="entry name" value="MaoC_dehydratas"/>
    <property type="match status" value="1"/>
</dbReference>
<dbReference type="InterPro" id="IPR029069">
    <property type="entry name" value="HotDog_dom_sf"/>
</dbReference>
<dbReference type="InterPro" id="IPR002539">
    <property type="entry name" value="MaoC-like_dom"/>
</dbReference>
<dbReference type="PANTHER" id="PTHR13078">
    <property type="entry name" value="PEROXISOMAL MULTIFUNCTIONAL ENZYME TYPE 2-RELATED"/>
    <property type="match status" value="1"/>
</dbReference>
<protein>
    <submittedName>
        <fullName evidence="3">MaoC/PaaZ C-terminal domain-containing protein</fullName>
    </submittedName>
</protein>
<evidence type="ECO:0000313" key="3">
    <source>
        <dbReference type="EMBL" id="MFD1789577.1"/>
    </source>
</evidence>
<evidence type="ECO:0000259" key="1">
    <source>
        <dbReference type="Pfam" id="PF01575"/>
    </source>
</evidence>
<dbReference type="Proteomes" id="UP001597283">
    <property type="component" value="Unassembled WGS sequence"/>
</dbReference>
<dbReference type="CDD" id="cd03448">
    <property type="entry name" value="HDE_HSD"/>
    <property type="match status" value="1"/>
</dbReference>
<dbReference type="Gene3D" id="3.10.129.10">
    <property type="entry name" value="Hotdog Thioesterase"/>
    <property type="match status" value="1"/>
</dbReference>
<dbReference type="SUPFAM" id="SSF54637">
    <property type="entry name" value="Thioesterase/thiol ester dehydrase-isomerase"/>
    <property type="match status" value="2"/>
</dbReference>